<name>A0A1I7XMY6_HETBA</name>
<evidence type="ECO:0000313" key="2">
    <source>
        <dbReference type="Proteomes" id="UP000095283"/>
    </source>
</evidence>
<organism evidence="2 3">
    <name type="scientific">Heterorhabditis bacteriophora</name>
    <name type="common">Entomopathogenic nematode worm</name>
    <dbReference type="NCBI Taxonomy" id="37862"/>
    <lineage>
        <taxon>Eukaryota</taxon>
        <taxon>Metazoa</taxon>
        <taxon>Ecdysozoa</taxon>
        <taxon>Nematoda</taxon>
        <taxon>Chromadorea</taxon>
        <taxon>Rhabditida</taxon>
        <taxon>Rhabditina</taxon>
        <taxon>Rhabditomorpha</taxon>
        <taxon>Strongyloidea</taxon>
        <taxon>Heterorhabditidae</taxon>
        <taxon>Heterorhabditis</taxon>
    </lineage>
</organism>
<accession>A0A1I7XMY6</accession>
<dbReference type="Proteomes" id="UP000095283">
    <property type="component" value="Unplaced"/>
</dbReference>
<keyword evidence="2" id="KW-1185">Reference proteome</keyword>
<proteinExistence type="predicted"/>
<evidence type="ECO:0000256" key="1">
    <source>
        <dbReference type="SAM" id="MobiDB-lite"/>
    </source>
</evidence>
<reference evidence="3" key="1">
    <citation type="submission" date="2016-11" db="UniProtKB">
        <authorList>
            <consortium name="WormBaseParasite"/>
        </authorList>
    </citation>
    <scope>IDENTIFICATION</scope>
</reference>
<feature type="region of interest" description="Disordered" evidence="1">
    <location>
        <begin position="50"/>
        <end position="73"/>
    </location>
</feature>
<dbReference type="WBParaSite" id="Hba_18898">
    <property type="protein sequence ID" value="Hba_18898"/>
    <property type="gene ID" value="Hba_18898"/>
</dbReference>
<dbReference type="Gene3D" id="1.10.10.10">
    <property type="entry name" value="Winged helix-like DNA-binding domain superfamily/Winged helix DNA-binding domain"/>
    <property type="match status" value="1"/>
</dbReference>
<protein>
    <submittedName>
        <fullName evidence="3">HTH psq-type domain-containing protein</fullName>
    </submittedName>
</protein>
<dbReference type="InterPro" id="IPR036388">
    <property type="entry name" value="WH-like_DNA-bd_sf"/>
</dbReference>
<evidence type="ECO:0000313" key="3">
    <source>
        <dbReference type="WBParaSite" id="Hba_18898"/>
    </source>
</evidence>
<dbReference type="AlphaFoldDB" id="A0A1I7XMY6"/>
<sequence length="73" mass="7968">MLLKDANQYALYSMKVFFSVELADIGSDVLNGRQHSGTPRTAKTDALKSLLGENPSKTRKELAQQLGVDEATV</sequence>